<dbReference type="PANTHER" id="PTHR43442">
    <property type="entry name" value="GLUCONOKINASE-RELATED"/>
    <property type="match status" value="1"/>
</dbReference>
<dbReference type="SUPFAM" id="SSF52540">
    <property type="entry name" value="P-loop containing nucleoside triphosphate hydrolases"/>
    <property type="match status" value="1"/>
</dbReference>
<dbReference type="GO" id="GO:0005737">
    <property type="term" value="C:cytoplasm"/>
    <property type="evidence" value="ECO:0007669"/>
    <property type="project" value="TreeGrafter"/>
</dbReference>
<comment type="catalytic activity">
    <reaction evidence="9 10">
        <text>D-gluconate + ATP = 6-phospho-D-gluconate + ADP + H(+)</text>
        <dbReference type="Rhea" id="RHEA:19433"/>
        <dbReference type="ChEBI" id="CHEBI:15378"/>
        <dbReference type="ChEBI" id="CHEBI:18391"/>
        <dbReference type="ChEBI" id="CHEBI:30616"/>
        <dbReference type="ChEBI" id="CHEBI:58759"/>
        <dbReference type="ChEBI" id="CHEBI:456216"/>
        <dbReference type="EC" id="2.7.1.12"/>
    </reaction>
</comment>
<evidence type="ECO:0000256" key="8">
    <source>
        <dbReference type="ARBA" id="ARBA00023064"/>
    </source>
</evidence>
<evidence type="ECO:0000256" key="9">
    <source>
        <dbReference type="ARBA" id="ARBA00048090"/>
    </source>
</evidence>
<evidence type="ECO:0000313" key="11">
    <source>
        <dbReference type="EMBL" id="VFS71406.1"/>
    </source>
</evidence>
<evidence type="ECO:0000256" key="5">
    <source>
        <dbReference type="ARBA" id="ARBA00022741"/>
    </source>
</evidence>
<dbReference type="EMBL" id="CAADJD010000021">
    <property type="protein sequence ID" value="VFS71406.1"/>
    <property type="molecule type" value="Genomic_DNA"/>
</dbReference>
<keyword evidence="7 10" id="KW-0067">ATP-binding</keyword>
<dbReference type="InterPro" id="IPR031322">
    <property type="entry name" value="Shikimate/glucono_kinase"/>
</dbReference>
<dbReference type="InterPro" id="IPR006001">
    <property type="entry name" value="Therm_gnt_kin"/>
</dbReference>
<evidence type="ECO:0000256" key="2">
    <source>
        <dbReference type="ARBA" id="ARBA00008420"/>
    </source>
</evidence>
<evidence type="ECO:0000256" key="3">
    <source>
        <dbReference type="ARBA" id="ARBA00012054"/>
    </source>
</evidence>
<evidence type="ECO:0000256" key="10">
    <source>
        <dbReference type="RuleBase" id="RU363066"/>
    </source>
</evidence>
<dbReference type="GO" id="GO:0019521">
    <property type="term" value="P:D-gluconate metabolic process"/>
    <property type="evidence" value="ECO:0007669"/>
    <property type="project" value="UniProtKB-KW"/>
</dbReference>
<dbReference type="Proteomes" id="UP000401081">
    <property type="component" value="Unassembled WGS sequence"/>
</dbReference>
<protein>
    <recommendedName>
        <fullName evidence="3 10">Gluconokinase</fullName>
        <ecNumber evidence="3 10">2.7.1.12</ecNumber>
    </recommendedName>
</protein>
<dbReference type="NCBIfam" id="TIGR01313">
    <property type="entry name" value="therm_gnt_kin"/>
    <property type="match status" value="1"/>
</dbReference>
<keyword evidence="8" id="KW-0311">Gluconate utilization</keyword>
<dbReference type="PANTHER" id="PTHR43442:SF3">
    <property type="entry name" value="GLUCONOKINASE-RELATED"/>
    <property type="match status" value="1"/>
</dbReference>
<dbReference type="GO" id="GO:0005524">
    <property type="term" value="F:ATP binding"/>
    <property type="evidence" value="ECO:0007669"/>
    <property type="project" value="UniProtKB-KW"/>
</dbReference>
<dbReference type="CDD" id="cd02021">
    <property type="entry name" value="GntK"/>
    <property type="match status" value="1"/>
</dbReference>
<organism evidence="11 12">
    <name type="scientific">Kluyvera cryocrescens</name>
    <name type="common">Kluyvera citrophila</name>
    <dbReference type="NCBI Taxonomy" id="580"/>
    <lineage>
        <taxon>Bacteria</taxon>
        <taxon>Pseudomonadati</taxon>
        <taxon>Pseudomonadota</taxon>
        <taxon>Gammaproteobacteria</taxon>
        <taxon>Enterobacterales</taxon>
        <taxon>Enterobacteriaceae</taxon>
        <taxon>Kluyvera</taxon>
    </lineage>
</organism>
<keyword evidence="5 10" id="KW-0547">Nucleotide-binding</keyword>
<evidence type="ECO:0000313" key="12">
    <source>
        <dbReference type="Proteomes" id="UP000401081"/>
    </source>
</evidence>
<evidence type="ECO:0000256" key="6">
    <source>
        <dbReference type="ARBA" id="ARBA00022777"/>
    </source>
</evidence>
<evidence type="ECO:0000256" key="1">
    <source>
        <dbReference type="ARBA" id="ARBA00004761"/>
    </source>
</evidence>
<keyword evidence="4 10" id="KW-0808">Transferase</keyword>
<reference evidence="11 12" key="1">
    <citation type="submission" date="2019-03" db="EMBL/GenBank/DDBJ databases">
        <authorList>
            <consortium name="Pathogen Informatics"/>
        </authorList>
    </citation>
    <scope>NUCLEOTIDE SEQUENCE [LARGE SCALE GENOMIC DNA]</scope>
    <source>
        <strain evidence="11 12">NCTC12993</strain>
    </source>
</reference>
<evidence type="ECO:0000256" key="4">
    <source>
        <dbReference type="ARBA" id="ARBA00022679"/>
    </source>
</evidence>
<dbReference type="Pfam" id="PF01202">
    <property type="entry name" value="SKI"/>
    <property type="match status" value="1"/>
</dbReference>
<evidence type="ECO:0000256" key="7">
    <source>
        <dbReference type="ARBA" id="ARBA00022840"/>
    </source>
</evidence>
<sequence length="219" mass="24513">MAGQCIILMGVSGTGKTTVGLALSQALGAKFIDGDDLHPRQNIIKMAAGQPLEDSDRQPWLERIGDVIFSLGQKNESGVLVCSALKKHYRDQLREGNPCLRFLWLTGDYDCILQRMQARKGTLCRKRCSRSQFAALEAPDANEPDIQPVDVSSDVSTYRRPFVNPFSPPTPTGSSGMIIDTLTRAEKNAFYPAVIRKALRAVIQQSRTRCRRKIHRRRR</sequence>
<proteinExistence type="inferred from homology"/>
<dbReference type="InterPro" id="IPR027417">
    <property type="entry name" value="P-loop_NTPase"/>
</dbReference>
<name>A0A485BGM9_KLUCR</name>
<dbReference type="AlphaFoldDB" id="A0A485BGM9"/>
<comment type="similarity">
    <text evidence="2 10">Belongs to the gluconokinase GntK/GntV family.</text>
</comment>
<comment type="pathway">
    <text evidence="1">Carbohydrate acid metabolism.</text>
</comment>
<dbReference type="EC" id="2.7.1.12" evidence="3 10"/>
<keyword evidence="12" id="KW-1185">Reference proteome</keyword>
<keyword evidence="6 10" id="KW-0418">Kinase</keyword>
<dbReference type="GO" id="GO:0046316">
    <property type="term" value="F:gluconokinase activity"/>
    <property type="evidence" value="ECO:0007669"/>
    <property type="project" value="UniProtKB-EC"/>
</dbReference>
<dbReference type="Gene3D" id="3.40.50.300">
    <property type="entry name" value="P-loop containing nucleotide triphosphate hydrolases"/>
    <property type="match status" value="1"/>
</dbReference>
<gene>
    <name evidence="11" type="primary">gntK_2</name>
    <name evidence="11" type="ORF">NCTC12993_04638</name>
</gene>
<accession>A0A485BGM9</accession>
<dbReference type="FunFam" id="3.40.50.300:FF:000522">
    <property type="entry name" value="Gluconokinase"/>
    <property type="match status" value="1"/>
</dbReference>